<evidence type="ECO:0000256" key="1">
    <source>
        <dbReference type="SAM" id="MobiDB-lite"/>
    </source>
</evidence>
<sequence>MGSPAAPVARPRRRGRRAQDGQGDGARGRHAGSRSREDETQADVPALDGTWQDEAAALDGDLPDDALPAPLAGGPDRAQPGWPRYLRRLDADAPAIGDEAATARDGLGAGDARAAQAANTPAASGQPAPRSDRPAP</sequence>
<gene>
    <name evidence="2" type="ORF">SM757_34865</name>
</gene>
<reference evidence="2 3" key="1">
    <citation type="submission" date="2023-11" db="EMBL/GenBank/DDBJ databases">
        <title>Draft genome of Azohydromonas lata strain H1 (DSM1123), a polyhydroxyalkanoate producer.</title>
        <authorList>
            <person name="Traversa D."/>
            <person name="D'Addabbo P."/>
            <person name="Pazzani C."/>
            <person name="Manzari C."/>
            <person name="Chiara M."/>
            <person name="Scrascia M."/>
        </authorList>
    </citation>
    <scope>NUCLEOTIDE SEQUENCE [LARGE SCALE GENOMIC DNA]</scope>
    <source>
        <strain evidence="2 3">H1</strain>
    </source>
</reference>
<evidence type="ECO:0000313" key="3">
    <source>
        <dbReference type="Proteomes" id="UP001293718"/>
    </source>
</evidence>
<feature type="region of interest" description="Disordered" evidence="1">
    <location>
        <begin position="104"/>
        <end position="136"/>
    </location>
</feature>
<dbReference type="Proteomes" id="UP001293718">
    <property type="component" value="Unassembled WGS sequence"/>
</dbReference>
<name>A0ABU5IS97_9BURK</name>
<dbReference type="EMBL" id="JAXOJX010000176">
    <property type="protein sequence ID" value="MDZ5461767.1"/>
    <property type="molecule type" value="Genomic_DNA"/>
</dbReference>
<accession>A0ABU5IS97</accession>
<protein>
    <submittedName>
        <fullName evidence="2">Uncharacterized protein</fullName>
    </submittedName>
</protein>
<feature type="non-terminal residue" evidence="2">
    <location>
        <position position="136"/>
    </location>
</feature>
<proteinExistence type="predicted"/>
<comment type="caution">
    <text evidence="2">The sequence shown here is derived from an EMBL/GenBank/DDBJ whole genome shotgun (WGS) entry which is preliminary data.</text>
</comment>
<keyword evidence="3" id="KW-1185">Reference proteome</keyword>
<feature type="compositionally biased region" description="Low complexity" evidence="1">
    <location>
        <begin position="104"/>
        <end position="123"/>
    </location>
</feature>
<feature type="region of interest" description="Disordered" evidence="1">
    <location>
        <begin position="1"/>
        <end position="82"/>
    </location>
</feature>
<evidence type="ECO:0000313" key="2">
    <source>
        <dbReference type="EMBL" id="MDZ5461767.1"/>
    </source>
</evidence>
<feature type="compositionally biased region" description="Low complexity" evidence="1">
    <location>
        <begin position="55"/>
        <end position="76"/>
    </location>
</feature>
<dbReference type="RefSeq" id="WP_322468844.1">
    <property type="nucleotide sequence ID" value="NZ_JAXOJX010000176.1"/>
</dbReference>
<organism evidence="2 3">
    <name type="scientific">Azohydromonas lata</name>
    <dbReference type="NCBI Taxonomy" id="45677"/>
    <lineage>
        <taxon>Bacteria</taxon>
        <taxon>Pseudomonadati</taxon>
        <taxon>Pseudomonadota</taxon>
        <taxon>Betaproteobacteria</taxon>
        <taxon>Burkholderiales</taxon>
        <taxon>Sphaerotilaceae</taxon>
        <taxon>Azohydromonas</taxon>
    </lineage>
</organism>